<feature type="domain" description="Saposin B-type" evidence="3">
    <location>
        <begin position="31"/>
        <end position="117"/>
    </location>
</feature>
<dbReference type="STRING" id="174720.A0A0N5CD43"/>
<dbReference type="Proteomes" id="UP000046392">
    <property type="component" value="Unplaced"/>
</dbReference>
<accession>A0A0N5CD43</accession>
<feature type="chain" id="PRO_5005895702" evidence="2">
    <location>
        <begin position="20"/>
        <end position="117"/>
    </location>
</feature>
<dbReference type="Gene3D" id="1.10.225.10">
    <property type="entry name" value="Saposin-like"/>
    <property type="match status" value="1"/>
</dbReference>
<evidence type="ECO:0000256" key="1">
    <source>
        <dbReference type="ARBA" id="ARBA00023157"/>
    </source>
</evidence>
<feature type="signal peptide" evidence="2">
    <location>
        <begin position="1"/>
        <end position="19"/>
    </location>
</feature>
<dbReference type="AlphaFoldDB" id="A0A0N5CD43"/>
<sequence length="117" mass="13056">MKTTLLSILLFTTIYLTYGMPQDVKNLLNIDGMKCPICEMLVKQSELWLGKEGEERESTVIALCEKELSSLGVYGKMICDAFVKDELDNIIQHMENGDDEAKDAKKVCTKAGLCKSS</sequence>
<evidence type="ECO:0000259" key="3">
    <source>
        <dbReference type="PROSITE" id="PS50015"/>
    </source>
</evidence>
<evidence type="ECO:0000313" key="4">
    <source>
        <dbReference type="Proteomes" id="UP000046392"/>
    </source>
</evidence>
<keyword evidence="1" id="KW-1015">Disulfide bond</keyword>
<protein>
    <submittedName>
        <fullName evidence="5">Saposin B-type domain-containing protein</fullName>
    </submittedName>
</protein>
<organism evidence="4 5">
    <name type="scientific">Strongyloides papillosus</name>
    <name type="common">Intestinal threadworm</name>
    <dbReference type="NCBI Taxonomy" id="174720"/>
    <lineage>
        <taxon>Eukaryota</taxon>
        <taxon>Metazoa</taxon>
        <taxon>Ecdysozoa</taxon>
        <taxon>Nematoda</taxon>
        <taxon>Chromadorea</taxon>
        <taxon>Rhabditida</taxon>
        <taxon>Tylenchina</taxon>
        <taxon>Panagrolaimomorpha</taxon>
        <taxon>Strongyloidoidea</taxon>
        <taxon>Strongyloididae</taxon>
        <taxon>Strongyloides</taxon>
    </lineage>
</organism>
<keyword evidence="4" id="KW-1185">Reference proteome</keyword>
<proteinExistence type="predicted"/>
<dbReference type="SMART" id="SM00741">
    <property type="entry name" value="SapB"/>
    <property type="match status" value="1"/>
</dbReference>
<dbReference type="PROSITE" id="PS50015">
    <property type="entry name" value="SAP_B"/>
    <property type="match status" value="1"/>
</dbReference>
<evidence type="ECO:0000256" key="2">
    <source>
        <dbReference type="SAM" id="SignalP"/>
    </source>
</evidence>
<reference evidence="5" key="1">
    <citation type="submission" date="2017-02" db="UniProtKB">
        <authorList>
            <consortium name="WormBaseParasite"/>
        </authorList>
    </citation>
    <scope>IDENTIFICATION</scope>
</reference>
<name>A0A0N5CD43_STREA</name>
<dbReference type="SUPFAM" id="SSF47862">
    <property type="entry name" value="Saposin"/>
    <property type="match status" value="1"/>
</dbReference>
<dbReference type="WBParaSite" id="SPAL_0001578900.1">
    <property type="protein sequence ID" value="SPAL_0001578900.1"/>
    <property type="gene ID" value="SPAL_0001578900"/>
</dbReference>
<dbReference type="InterPro" id="IPR008139">
    <property type="entry name" value="SaposinB_dom"/>
</dbReference>
<dbReference type="InterPro" id="IPR011001">
    <property type="entry name" value="Saposin-like"/>
</dbReference>
<keyword evidence="2" id="KW-0732">Signal</keyword>
<evidence type="ECO:0000313" key="5">
    <source>
        <dbReference type="WBParaSite" id="SPAL_0001578900.1"/>
    </source>
</evidence>